<evidence type="ECO:0000259" key="5">
    <source>
        <dbReference type="Pfam" id="PF00496"/>
    </source>
</evidence>
<reference evidence="6 7" key="1">
    <citation type="submission" date="2019-09" db="EMBL/GenBank/DDBJ databases">
        <title>Genome sequence of Rhodovastum atsumiense, a diverse member of the Acetobacteraceae family of non-sulfur purple photosynthetic bacteria.</title>
        <authorList>
            <person name="Meyer T."/>
            <person name="Kyndt J."/>
        </authorList>
    </citation>
    <scope>NUCLEOTIDE SEQUENCE [LARGE SCALE GENOMIC DNA]</scope>
    <source>
        <strain evidence="6 7">DSM 21279</strain>
    </source>
</reference>
<dbReference type="GO" id="GO:0030288">
    <property type="term" value="C:outer membrane-bounded periplasmic space"/>
    <property type="evidence" value="ECO:0007669"/>
    <property type="project" value="UniProtKB-ARBA"/>
</dbReference>
<dbReference type="EMBL" id="VWPK01000002">
    <property type="protein sequence ID" value="KAA5614293.1"/>
    <property type="molecule type" value="Genomic_DNA"/>
</dbReference>
<dbReference type="InterPro" id="IPR006311">
    <property type="entry name" value="TAT_signal"/>
</dbReference>
<dbReference type="RefSeq" id="WP_150038759.1">
    <property type="nucleotide sequence ID" value="NZ_OW485601.1"/>
</dbReference>
<comment type="subcellular location">
    <subcellularLocation>
        <location evidence="1">Periplasm</location>
    </subcellularLocation>
</comment>
<protein>
    <submittedName>
        <fullName evidence="6">ABC transporter substrate-binding protein</fullName>
    </submittedName>
</protein>
<name>A0A5M6J129_9PROT</name>
<dbReference type="PIRSF" id="PIRSF002741">
    <property type="entry name" value="MppA"/>
    <property type="match status" value="1"/>
</dbReference>
<dbReference type="Gene3D" id="3.90.76.10">
    <property type="entry name" value="Dipeptide-binding Protein, Domain 1"/>
    <property type="match status" value="1"/>
</dbReference>
<dbReference type="GO" id="GO:1904680">
    <property type="term" value="F:peptide transmembrane transporter activity"/>
    <property type="evidence" value="ECO:0007669"/>
    <property type="project" value="TreeGrafter"/>
</dbReference>
<comment type="similarity">
    <text evidence="2">Belongs to the bacterial solute-binding protein 5 family.</text>
</comment>
<feature type="chain" id="PRO_5024337983" evidence="4">
    <location>
        <begin position="27"/>
        <end position="527"/>
    </location>
</feature>
<dbReference type="PANTHER" id="PTHR30290">
    <property type="entry name" value="PERIPLASMIC BINDING COMPONENT OF ABC TRANSPORTER"/>
    <property type="match status" value="1"/>
</dbReference>
<dbReference type="AlphaFoldDB" id="A0A5M6J129"/>
<evidence type="ECO:0000256" key="4">
    <source>
        <dbReference type="SAM" id="SignalP"/>
    </source>
</evidence>
<dbReference type="Gene3D" id="3.40.190.10">
    <property type="entry name" value="Periplasmic binding protein-like II"/>
    <property type="match status" value="1"/>
</dbReference>
<dbReference type="Proteomes" id="UP000325255">
    <property type="component" value="Unassembled WGS sequence"/>
</dbReference>
<dbReference type="SUPFAM" id="SSF53850">
    <property type="entry name" value="Periplasmic binding protein-like II"/>
    <property type="match status" value="1"/>
</dbReference>
<dbReference type="InterPro" id="IPR000914">
    <property type="entry name" value="SBP_5_dom"/>
</dbReference>
<dbReference type="OrthoDB" id="7233744at2"/>
<evidence type="ECO:0000256" key="1">
    <source>
        <dbReference type="ARBA" id="ARBA00004418"/>
    </source>
</evidence>
<dbReference type="PANTHER" id="PTHR30290:SF38">
    <property type="entry name" value="D,D-DIPEPTIDE-BINDING PERIPLASMIC PROTEIN DDPA-RELATED"/>
    <property type="match status" value="1"/>
</dbReference>
<organism evidence="6 7">
    <name type="scientific">Rhodovastum atsumiense</name>
    <dbReference type="NCBI Taxonomy" id="504468"/>
    <lineage>
        <taxon>Bacteria</taxon>
        <taxon>Pseudomonadati</taxon>
        <taxon>Pseudomonadota</taxon>
        <taxon>Alphaproteobacteria</taxon>
        <taxon>Acetobacterales</taxon>
        <taxon>Acetobacteraceae</taxon>
        <taxon>Rhodovastum</taxon>
    </lineage>
</organism>
<dbReference type="GO" id="GO:0043190">
    <property type="term" value="C:ATP-binding cassette (ABC) transporter complex"/>
    <property type="evidence" value="ECO:0007669"/>
    <property type="project" value="InterPro"/>
</dbReference>
<dbReference type="GO" id="GO:0015833">
    <property type="term" value="P:peptide transport"/>
    <property type="evidence" value="ECO:0007669"/>
    <property type="project" value="TreeGrafter"/>
</dbReference>
<dbReference type="PROSITE" id="PS51318">
    <property type="entry name" value="TAT"/>
    <property type="match status" value="1"/>
</dbReference>
<keyword evidence="3 4" id="KW-0732">Signal</keyword>
<keyword evidence="7" id="KW-1185">Reference proteome</keyword>
<gene>
    <name evidence="6" type="ORF">F1189_01470</name>
</gene>
<comment type="caution">
    <text evidence="6">The sequence shown here is derived from an EMBL/GenBank/DDBJ whole genome shotgun (WGS) entry which is preliminary data.</text>
</comment>
<feature type="domain" description="Solute-binding protein family 5" evidence="5">
    <location>
        <begin position="72"/>
        <end position="436"/>
    </location>
</feature>
<evidence type="ECO:0000313" key="6">
    <source>
        <dbReference type="EMBL" id="KAA5614293.1"/>
    </source>
</evidence>
<dbReference type="CDD" id="cd08502">
    <property type="entry name" value="PBP2_NikA_DppA_OppA_like_16"/>
    <property type="match status" value="1"/>
</dbReference>
<proteinExistence type="inferred from homology"/>
<evidence type="ECO:0000256" key="3">
    <source>
        <dbReference type="ARBA" id="ARBA00022729"/>
    </source>
</evidence>
<sequence length="527" mass="58036">MSLSRRSLLRAASAAPLLSLPGIARAQSQTTLRFIPVIDLTFLDPIYSTAQVSRNHGYMVYDTLYGMNSALEVSPQMVEGHVVSNDGRQWDLTLREGLLWHDGEKVLARDCVASIRRWGRRDGFGAELLAATDELSAPDDRTIRFRLKRPFPLLPMALGKAAIQAAFMMPERLAAQDPYKPLTEVVGSGPFRFVADERVQGARNVYARFDRYRPRPTGKPDWTAGPKLVHYDRVVWTTMPDAATGAAAVQTGEQDWQETTPHDLLPILKKAKGVSTRVLDPRGFACMMRVNHLQPPFNNPAIRRALFGAIDQSAFMTAVAGDDPVYQTTPIGYFGPGTPMANDVGLEVFRGRRDLTKVKAALQAAGYAGEKVVLLVPANSLAQKPLGDVAFDLLQQAGMNVEYAAMDFGSVQQRQQKQGPVSEGGWSAGVGNWQGIDWLNPAGNANLRGDGNSPGWYRSEKMGELRAQWLAAPTLAEQQRVCREVQKLAFEEVPYYPIGLYKQPTAHRSAITGIMNGTAVFWNVRPA</sequence>
<evidence type="ECO:0000256" key="2">
    <source>
        <dbReference type="ARBA" id="ARBA00005695"/>
    </source>
</evidence>
<accession>A0A5M6J129</accession>
<dbReference type="Gene3D" id="3.10.105.10">
    <property type="entry name" value="Dipeptide-binding Protein, Domain 3"/>
    <property type="match status" value="1"/>
</dbReference>
<dbReference type="InterPro" id="IPR030678">
    <property type="entry name" value="Peptide/Ni-bd"/>
</dbReference>
<evidence type="ECO:0000313" key="7">
    <source>
        <dbReference type="Proteomes" id="UP000325255"/>
    </source>
</evidence>
<dbReference type="InterPro" id="IPR039424">
    <property type="entry name" value="SBP_5"/>
</dbReference>
<feature type="signal peptide" evidence="4">
    <location>
        <begin position="1"/>
        <end position="26"/>
    </location>
</feature>
<dbReference type="Pfam" id="PF00496">
    <property type="entry name" value="SBP_bac_5"/>
    <property type="match status" value="1"/>
</dbReference>